<sequence length="54" mass="5944">MTKAMKEAARWLATTPDAAKPHPIIPHLRKQFGLSPVEAVRAITESHLIKARAS</sequence>
<keyword evidence="2" id="KW-1185">Reference proteome</keyword>
<accession>A0A318T3Z6</accession>
<comment type="caution">
    <text evidence="1">The sequence shown here is derived from an EMBL/GenBank/DDBJ whole genome shotgun (WGS) entry which is preliminary data.</text>
</comment>
<evidence type="ECO:0000313" key="1">
    <source>
        <dbReference type="EMBL" id="PYE88773.1"/>
    </source>
</evidence>
<proteinExistence type="predicted"/>
<gene>
    <name evidence="1" type="ORF">C7477_106146</name>
</gene>
<name>A0A318T3Z6_9HYPH</name>
<dbReference type="EMBL" id="QJTF01000006">
    <property type="protein sequence ID" value="PYE88773.1"/>
    <property type="molecule type" value="Genomic_DNA"/>
</dbReference>
<organism evidence="1 2">
    <name type="scientific">Phyllobacterium leguminum</name>
    <dbReference type="NCBI Taxonomy" id="314237"/>
    <lineage>
        <taxon>Bacteria</taxon>
        <taxon>Pseudomonadati</taxon>
        <taxon>Pseudomonadota</taxon>
        <taxon>Alphaproteobacteria</taxon>
        <taxon>Hyphomicrobiales</taxon>
        <taxon>Phyllobacteriaceae</taxon>
        <taxon>Phyllobacterium</taxon>
    </lineage>
</organism>
<dbReference type="Proteomes" id="UP000247454">
    <property type="component" value="Unassembled WGS sequence"/>
</dbReference>
<evidence type="ECO:0000313" key="2">
    <source>
        <dbReference type="Proteomes" id="UP000247454"/>
    </source>
</evidence>
<dbReference type="RefSeq" id="WP_181418370.1">
    <property type="nucleotide sequence ID" value="NZ_QJTF01000006.1"/>
</dbReference>
<protein>
    <submittedName>
        <fullName evidence="1">Uncharacterized protein</fullName>
    </submittedName>
</protein>
<dbReference type="AlphaFoldDB" id="A0A318T3Z6"/>
<reference evidence="1 2" key="1">
    <citation type="submission" date="2018-06" db="EMBL/GenBank/DDBJ databases">
        <title>Genomic Encyclopedia of Type Strains, Phase III (KMG-III): the genomes of soil and plant-associated and newly described type strains.</title>
        <authorList>
            <person name="Whitman W."/>
        </authorList>
    </citation>
    <scope>NUCLEOTIDE SEQUENCE [LARGE SCALE GENOMIC DNA]</scope>
    <source>
        <strain evidence="1 2">ORS 1419</strain>
    </source>
</reference>